<comment type="caution">
    <text evidence="8">The sequence shown here is derived from an EMBL/GenBank/DDBJ whole genome shotgun (WGS) entry which is preliminary data.</text>
</comment>
<dbReference type="PANTHER" id="PTHR44943">
    <property type="entry name" value="CELLULOSE SYNTHASE OPERON PROTEIN C"/>
    <property type="match status" value="1"/>
</dbReference>
<accession>A0ABY3CHB1</accession>
<evidence type="ECO:0000313" key="8">
    <source>
        <dbReference type="EMBL" id="TRX03592.1"/>
    </source>
</evidence>
<dbReference type="EMBL" id="RYFG02000005">
    <property type="protein sequence ID" value="TRX03592.1"/>
    <property type="molecule type" value="Genomic_DNA"/>
</dbReference>
<comment type="pathway">
    <text evidence="2">Glycan metabolism; bacterial cellulose biosynthesis.</text>
</comment>
<dbReference type="SUPFAM" id="SSF48452">
    <property type="entry name" value="TPR-like"/>
    <property type="match status" value="4"/>
</dbReference>
<organism evidence="8 9">
    <name type="scientific">Candidatus Methylobacter oryzae</name>
    <dbReference type="NCBI Taxonomy" id="2497749"/>
    <lineage>
        <taxon>Bacteria</taxon>
        <taxon>Pseudomonadati</taxon>
        <taxon>Pseudomonadota</taxon>
        <taxon>Gammaproteobacteria</taxon>
        <taxon>Methylococcales</taxon>
        <taxon>Methylococcaceae</taxon>
        <taxon>Methylobacter</taxon>
    </lineage>
</organism>
<dbReference type="PANTHER" id="PTHR44943:SF8">
    <property type="entry name" value="TPR REPEAT-CONTAINING PROTEIN MJ0263"/>
    <property type="match status" value="1"/>
</dbReference>
<evidence type="ECO:0000259" key="7">
    <source>
        <dbReference type="Pfam" id="PF05420"/>
    </source>
</evidence>
<protein>
    <recommendedName>
        <fullName evidence="7">Cellulose synthase operon C C-terminal domain-containing protein</fullName>
    </recommendedName>
</protein>
<evidence type="ECO:0000256" key="2">
    <source>
        <dbReference type="ARBA" id="ARBA00005186"/>
    </source>
</evidence>
<keyword evidence="9" id="KW-1185">Reference proteome</keyword>
<comment type="function">
    <text evidence="1">Required for maximal bacterial cellulose synthesis.</text>
</comment>
<sequence length="1355" mass="151436">MKTKRKILILGISELLTAGIASYPMPVYAISDIEKAVEDLEKSVDAVAKAVGVPKEVLHKIGGAKAALGKEDDVAKSSADKTDEAGTAQETVAKEAELAKAVSEDKAKAANVGFGPQLQAGSVKPEYLLKQQIVLAESSQRYDIAESALERWLSIDRNDPEALFLQARVNFLKGDSEQAKKNILEFEKKHPNHPQLNKLKSLFETVGPKKLQLQQAHFLAGNRRLNEAIAIYESLFPYGMPTTAIEIEYLTLISKRSDSDHESAKKLIQERDIQYPENPEFKLALADIITQKTPDDKESLAVYEQLSHIDLYKKQVSSSWKKALSNIPIEKLTKEEIDNLVTAYPDDVSVDSKTKELRTALESYKKLMNDPAYQAQLRGFKLLDEGKFELAEKAFLSAKTSRFNDPQLYNGLGRACLNQSKHEEALVFFMKGKQLDTNTDNDAEWSGLISTAKYWTLINRADKLVESNKAEAISLYKQGIELNPKEVTPYITIAKILAKDKAINEADAFFIRALNIENNNREALLGRINLRADNGNIAEALLLADQLPAEQRKLIADEIADVKIGAFVNASEAALNNNDLKEANSKINQALSLSTQNPWLAYQVANILNSLNRRDDADRFVSQLLENSQSSPDLYFASALYLAKHNKLREALLEMDKIDVSERSPGVIRNQQRIWLEYQFGLLDSLIKHDKKQAVVHLKAIEPEVSGDPERLIKVANYWLDMDDSEHAKKIFNALAQDATWPLDTTLAYAELAFKLKDFEKLSNLETKIDLSSASIDQQLQYRKLLLKYKTAKAKQYLDQGNKIAANQLYFAVMQEDPMFISVYNQLAKLTENASDKNAKALPKSWVENHIQQLANPDAYSDFPIIKKIQILLTYGQLEVADKMLQEMANDESNEERALYDASQIALTIKKWDTAEKLSFIALKKNKTKNAIEDAKNSANSNAPVELDDNDKKQLYLTKDDDWLAKNAKSDIDVLRKKTDGYVTVAPDYRFGTNTTSTSIPVEVKVPFKKLGHFLVRVEPISLDAADQDLSTLNNAKNYGSSQFCFPNCGQQQATMQAQGVGYNIGWIGSNWKVDIGRTPENFLVTDVVGGVRLDGDIDAFSWAVVASRRPVTNTTLSYAGLVDPNTKKVWGGARQTGVGFNLGFDNGSPIGVWSSWQYHKITGENIQDNTKFMGQIGTYWGVWKDPSNMANVDLGLNTLYMSYKSFQDELTFGHGGYFSPQSYASISLPITVYGRYSGWSYSVRLSGAYSVSKVDDAPYYPNNPDLQLLAESQQGITGISPVYVGGSSNATSYGISSIVEKRLTDHWSIGAKIQIQRSPFYNPSNIGLYMKYDFNEHWKSIETPPIVPETFASY</sequence>
<evidence type="ECO:0000256" key="3">
    <source>
        <dbReference type="ARBA" id="ARBA00022729"/>
    </source>
</evidence>
<evidence type="ECO:0000256" key="5">
    <source>
        <dbReference type="ARBA" id="ARBA00022803"/>
    </source>
</evidence>
<proteinExistence type="predicted"/>
<keyword evidence="6" id="KW-0135">Cellulose biosynthesis</keyword>
<reference evidence="8 9" key="1">
    <citation type="journal article" date="2019" name="Antonie Van Leeuwenhoek">
        <title>Description of 'Ca. Methylobacter oryzae' KRF1, a novel species from the environmentally important Methylobacter clade 2.</title>
        <authorList>
            <person name="Khatri K."/>
            <person name="Mohite J.A."/>
            <person name="Pandit P.S."/>
            <person name="Bahulikar R."/>
            <person name="Rahalkar M.C."/>
        </authorList>
    </citation>
    <scope>NUCLEOTIDE SEQUENCE [LARGE SCALE GENOMIC DNA]</scope>
    <source>
        <strain evidence="8 9">KRF1</strain>
    </source>
</reference>
<dbReference type="Gene3D" id="1.25.40.10">
    <property type="entry name" value="Tetratricopeptide repeat domain"/>
    <property type="match status" value="4"/>
</dbReference>
<dbReference type="InterPro" id="IPR019734">
    <property type="entry name" value="TPR_rpt"/>
</dbReference>
<dbReference type="InterPro" id="IPR003921">
    <property type="entry name" value="Cell_synth_C"/>
</dbReference>
<dbReference type="SMART" id="SM00028">
    <property type="entry name" value="TPR"/>
    <property type="match status" value="4"/>
</dbReference>
<keyword evidence="4" id="KW-0677">Repeat</keyword>
<dbReference type="InterPro" id="IPR008410">
    <property type="entry name" value="BCSC_C"/>
</dbReference>
<dbReference type="RefSeq" id="WP_127027684.1">
    <property type="nucleotide sequence ID" value="NZ_RYFG02000005.1"/>
</dbReference>
<dbReference type="Proteomes" id="UP000733744">
    <property type="component" value="Unassembled WGS sequence"/>
</dbReference>
<feature type="domain" description="Cellulose synthase operon C C-terminal" evidence="7">
    <location>
        <begin position="996"/>
        <end position="1336"/>
    </location>
</feature>
<evidence type="ECO:0000256" key="1">
    <source>
        <dbReference type="ARBA" id="ARBA00003476"/>
    </source>
</evidence>
<name>A0ABY3CHB1_9GAMM</name>
<evidence type="ECO:0000256" key="6">
    <source>
        <dbReference type="ARBA" id="ARBA00022916"/>
    </source>
</evidence>
<keyword evidence="3" id="KW-0732">Signal</keyword>
<evidence type="ECO:0000313" key="9">
    <source>
        <dbReference type="Proteomes" id="UP000733744"/>
    </source>
</evidence>
<dbReference type="Pfam" id="PF05420">
    <property type="entry name" value="BCSC_C"/>
    <property type="match status" value="1"/>
</dbReference>
<evidence type="ECO:0000256" key="4">
    <source>
        <dbReference type="ARBA" id="ARBA00022737"/>
    </source>
</evidence>
<dbReference type="PRINTS" id="PR01441">
    <property type="entry name" value="CELLSNTHASEC"/>
</dbReference>
<dbReference type="InterPro" id="IPR051685">
    <property type="entry name" value="Ycf3/AcsC/BcsC/TPR_MFPF"/>
</dbReference>
<dbReference type="InterPro" id="IPR011990">
    <property type="entry name" value="TPR-like_helical_dom_sf"/>
</dbReference>
<gene>
    <name evidence="8" type="ORF">EKO24_000400</name>
</gene>
<keyword evidence="5" id="KW-0802">TPR repeat</keyword>